<evidence type="ECO:0000313" key="9">
    <source>
        <dbReference type="EMBL" id="KAF6016958.1"/>
    </source>
</evidence>
<evidence type="ECO:0000256" key="2">
    <source>
        <dbReference type="ARBA" id="ARBA00006678"/>
    </source>
</evidence>
<dbReference type="InterPro" id="IPR027408">
    <property type="entry name" value="PNPase/RNase_PH_dom_sf"/>
</dbReference>
<dbReference type="GO" id="GO:0034475">
    <property type="term" value="P:U4 snRNA 3'-end processing"/>
    <property type="evidence" value="ECO:0007669"/>
    <property type="project" value="TreeGrafter"/>
</dbReference>
<organism evidence="9 10">
    <name type="scientific">Bugula neritina</name>
    <name type="common">Brown bryozoan</name>
    <name type="synonym">Sertularia neritina</name>
    <dbReference type="NCBI Taxonomy" id="10212"/>
    <lineage>
        <taxon>Eukaryota</taxon>
        <taxon>Metazoa</taxon>
        <taxon>Spiralia</taxon>
        <taxon>Lophotrochozoa</taxon>
        <taxon>Bryozoa</taxon>
        <taxon>Gymnolaemata</taxon>
        <taxon>Cheilostomatida</taxon>
        <taxon>Flustrina</taxon>
        <taxon>Buguloidea</taxon>
        <taxon>Bugulidae</taxon>
        <taxon>Bugula</taxon>
    </lineage>
</organism>
<dbReference type="EMBL" id="VXIV02003447">
    <property type="protein sequence ID" value="KAF6016958.1"/>
    <property type="molecule type" value="Genomic_DNA"/>
</dbReference>
<dbReference type="GO" id="GO:0071035">
    <property type="term" value="P:nuclear polyadenylation-dependent rRNA catabolic process"/>
    <property type="evidence" value="ECO:0007669"/>
    <property type="project" value="TreeGrafter"/>
</dbReference>
<keyword evidence="3" id="KW-0963">Cytoplasm</keyword>
<comment type="caution">
    <text evidence="9">The sequence shown here is derived from an EMBL/GenBank/DDBJ whole genome shotgun (WGS) entry which is preliminary data.</text>
</comment>
<dbReference type="Proteomes" id="UP000593567">
    <property type="component" value="Unassembled WGS sequence"/>
</dbReference>
<keyword evidence="6" id="KW-0694">RNA-binding</keyword>
<comment type="similarity">
    <text evidence="2">Belongs to the RNase PH family.</text>
</comment>
<gene>
    <name evidence="9" type="ORF">EB796_024737</name>
</gene>
<evidence type="ECO:0000256" key="1">
    <source>
        <dbReference type="ARBA" id="ARBA00004604"/>
    </source>
</evidence>
<dbReference type="GO" id="GO:0071038">
    <property type="term" value="P:TRAMP-dependent tRNA surveillance pathway"/>
    <property type="evidence" value="ECO:0007669"/>
    <property type="project" value="TreeGrafter"/>
</dbReference>
<dbReference type="GO" id="GO:0035925">
    <property type="term" value="F:mRNA 3'-UTR AU-rich region binding"/>
    <property type="evidence" value="ECO:0007669"/>
    <property type="project" value="TreeGrafter"/>
</dbReference>
<keyword evidence="10" id="KW-1185">Reference proteome</keyword>
<proteinExistence type="inferred from homology"/>
<protein>
    <recommendedName>
        <fullName evidence="8">Exoribonuclease phosphorolytic domain-containing protein</fullName>
    </recommendedName>
</protein>
<keyword evidence="4" id="KW-0698">rRNA processing</keyword>
<dbReference type="InterPro" id="IPR036345">
    <property type="entry name" value="ExoRNase_PH_dom2_sf"/>
</dbReference>
<evidence type="ECO:0000256" key="6">
    <source>
        <dbReference type="ARBA" id="ARBA00022884"/>
    </source>
</evidence>
<evidence type="ECO:0000256" key="4">
    <source>
        <dbReference type="ARBA" id="ARBA00022552"/>
    </source>
</evidence>
<name>A0A7J7IUQ1_BUGNE</name>
<dbReference type="Gene3D" id="3.30.230.70">
    <property type="entry name" value="GHMP Kinase, N-terminal domain"/>
    <property type="match status" value="1"/>
</dbReference>
<evidence type="ECO:0000256" key="7">
    <source>
        <dbReference type="ARBA" id="ARBA00023242"/>
    </source>
</evidence>
<dbReference type="GO" id="GO:0000177">
    <property type="term" value="C:cytoplasmic exosome (RNase complex)"/>
    <property type="evidence" value="ECO:0007669"/>
    <property type="project" value="TreeGrafter"/>
</dbReference>
<keyword evidence="7" id="KW-0539">Nucleus</keyword>
<dbReference type="PANTHER" id="PTHR11097">
    <property type="entry name" value="EXOSOME COMPLEX EXONUCLEASE RIBOSOMAL RNA PROCESSING PROTEIN"/>
    <property type="match status" value="1"/>
</dbReference>
<dbReference type="SUPFAM" id="SSF55666">
    <property type="entry name" value="Ribonuclease PH domain 2-like"/>
    <property type="match status" value="1"/>
</dbReference>
<dbReference type="GO" id="GO:0000467">
    <property type="term" value="P:exonucleolytic trimming to generate mature 3'-end of 5.8S rRNA from tricistronic rRNA transcript (SSU-rRNA, 5.8S rRNA, LSU-rRNA)"/>
    <property type="evidence" value="ECO:0007669"/>
    <property type="project" value="TreeGrafter"/>
</dbReference>
<dbReference type="Pfam" id="PF03725">
    <property type="entry name" value="RNase_PH_C"/>
    <property type="match status" value="1"/>
</dbReference>
<dbReference type="OrthoDB" id="45882at2759"/>
<dbReference type="AlphaFoldDB" id="A0A7J7IUQ1"/>
<dbReference type="GO" id="GO:0034473">
    <property type="term" value="P:U1 snRNA 3'-end processing"/>
    <property type="evidence" value="ECO:0007669"/>
    <property type="project" value="TreeGrafter"/>
</dbReference>
<evidence type="ECO:0000256" key="3">
    <source>
        <dbReference type="ARBA" id="ARBA00022490"/>
    </source>
</evidence>
<dbReference type="GO" id="GO:0016075">
    <property type="term" value="P:rRNA catabolic process"/>
    <property type="evidence" value="ECO:0007669"/>
    <property type="project" value="TreeGrafter"/>
</dbReference>
<comment type="subcellular location">
    <subcellularLocation>
        <location evidence="1">Nucleus</location>
        <location evidence="1">Nucleolus</location>
    </subcellularLocation>
</comment>
<dbReference type="GO" id="GO:0034476">
    <property type="term" value="P:U5 snRNA 3'-end processing"/>
    <property type="evidence" value="ECO:0007669"/>
    <property type="project" value="TreeGrafter"/>
</dbReference>
<reference evidence="9" key="1">
    <citation type="submission" date="2020-06" db="EMBL/GenBank/DDBJ databases">
        <title>Draft genome of Bugula neritina, a colonial animal packing powerful symbionts and potential medicines.</title>
        <authorList>
            <person name="Rayko M."/>
        </authorList>
    </citation>
    <scope>NUCLEOTIDE SEQUENCE [LARGE SCALE GENOMIC DNA]</scope>
    <source>
        <strain evidence="9">Kwan_BN1</strain>
    </source>
</reference>
<evidence type="ECO:0000259" key="8">
    <source>
        <dbReference type="Pfam" id="PF03725"/>
    </source>
</evidence>
<sequence length="69" mass="7584">MAQYDAEQENLTIDKDRKCQLTLSCMPVSLSFTLFDDAVLLVDPTHEEETVCQGQITVITSGGDSICSE</sequence>
<dbReference type="InterPro" id="IPR050590">
    <property type="entry name" value="Exosome_comp_Rrp42_subfam"/>
</dbReference>
<dbReference type="PANTHER" id="PTHR11097:SF9">
    <property type="entry name" value="EXOSOME COMPLEX COMPONENT RRP43"/>
    <property type="match status" value="1"/>
</dbReference>
<accession>A0A7J7IUQ1</accession>
<dbReference type="GO" id="GO:0071028">
    <property type="term" value="P:nuclear mRNA surveillance"/>
    <property type="evidence" value="ECO:0007669"/>
    <property type="project" value="TreeGrafter"/>
</dbReference>
<evidence type="ECO:0000256" key="5">
    <source>
        <dbReference type="ARBA" id="ARBA00022835"/>
    </source>
</evidence>
<dbReference type="InterPro" id="IPR015847">
    <property type="entry name" value="ExoRNase_PH_dom2"/>
</dbReference>
<evidence type="ECO:0000313" key="10">
    <source>
        <dbReference type="Proteomes" id="UP000593567"/>
    </source>
</evidence>
<feature type="domain" description="Exoribonuclease phosphorolytic" evidence="8">
    <location>
        <begin position="25"/>
        <end position="67"/>
    </location>
</feature>
<dbReference type="GO" id="GO:0000176">
    <property type="term" value="C:nuclear exosome (RNase complex)"/>
    <property type="evidence" value="ECO:0007669"/>
    <property type="project" value="TreeGrafter"/>
</dbReference>
<keyword evidence="5" id="KW-0271">Exosome</keyword>
<dbReference type="GO" id="GO:0005730">
    <property type="term" value="C:nucleolus"/>
    <property type="evidence" value="ECO:0007669"/>
    <property type="project" value="UniProtKB-SubCell"/>
</dbReference>